<comment type="similarity">
    <text evidence="1 11">Belongs to the class-I aminoacyl-tRNA synthetase family.</text>
</comment>
<organism evidence="16 17">
    <name type="scientific">Elizabethkingia meningoseptica</name>
    <name type="common">Chryseobacterium meningosepticum</name>
    <dbReference type="NCBI Taxonomy" id="238"/>
    <lineage>
        <taxon>Bacteria</taxon>
        <taxon>Pseudomonadati</taxon>
        <taxon>Bacteroidota</taxon>
        <taxon>Flavobacteriia</taxon>
        <taxon>Flavobacteriales</taxon>
        <taxon>Weeksellaceae</taxon>
        <taxon>Elizabethkingia</taxon>
    </lineage>
</organism>
<dbReference type="STRING" id="238.BBD35_09805"/>
<keyword evidence="17" id="KW-1185">Reference proteome</keyword>
<dbReference type="GO" id="GO:0005524">
    <property type="term" value="F:ATP binding"/>
    <property type="evidence" value="ECO:0007669"/>
    <property type="project" value="UniProtKB-KW"/>
</dbReference>
<keyword evidence="3" id="KW-0963">Cytoplasm</keyword>
<dbReference type="NCBIfam" id="TIGR00440">
    <property type="entry name" value="glnS"/>
    <property type="match status" value="1"/>
</dbReference>
<keyword evidence="7 11" id="KW-0648">Protein biosynthesis</keyword>
<dbReference type="InterPro" id="IPR001412">
    <property type="entry name" value="aa-tRNA-synth_I_CS"/>
</dbReference>
<accession>A0A1V3TXE9</accession>
<dbReference type="PRINTS" id="PR00987">
    <property type="entry name" value="TRNASYNTHGLU"/>
</dbReference>
<keyword evidence="5 11" id="KW-0547">Nucleotide-binding</keyword>
<dbReference type="Pfam" id="PF03950">
    <property type="entry name" value="tRNA-synt_1c_C"/>
    <property type="match status" value="1"/>
</dbReference>
<dbReference type="FunFam" id="3.90.800.10:FF:000001">
    <property type="entry name" value="Glutamine--tRNA ligase"/>
    <property type="match status" value="1"/>
</dbReference>
<dbReference type="RefSeq" id="WP_069214325.1">
    <property type="nucleotide sequence ID" value="NZ_CP016378.1"/>
</dbReference>
<dbReference type="InterPro" id="IPR020056">
    <property type="entry name" value="Rbsml_bL25/Gln-tRNA_synth_N"/>
</dbReference>
<dbReference type="FunFam" id="2.40.240.10:FF:000001">
    <property type="entry name" value="Glutamine--tRNA ligase"/>
    <property type="match status" value="1"/>
</dbReference>
<dbReference type="SUPFAM" id="SSF52374">
    <property type="entry name" value="Nucleotidylyl transferase"/>
    <property type="match status" value="1"/>
</dbReference>
<name>A0A1V3TXE9_ELIME</name>
<evidence type="ECO:0000256" key="10">
    <source>
        <dbReference type="NCBIfam" id="TIGR00440"/>
    </source>
</evidence>
<evidence type="ECO:0000256" key="9">
    <source>
        <dbReference type="ARBA" id="ARBA00048270"/>
    </source>
</evidence>
<evidence type="ECO:0000256" key="4">
    <source>
        <dbReference type="ARBA" id="ARBA00022598"/>
    </source>
</evidence>
<feature type="domain" description="Glutamyl/glutaminyl-tRNA synthetase class Ib anti-codon binding" evidence="14">
    <location>
        <begin position="341"/>
        <end position="441"/>
    </location>
</feature>
<evidence type="ECO:0000259" key="14">
    <source>
        <dbReference type="Pfam" id="PF03950"/>
    </source>
</evidence>
<dbReference type="PANTHER" id="PTHR43097">
    <property type="entry name" value="GLUTAMINE-TRNA LIGASE"/>
    <property type="match status" value="1"/>
</dbReference>
<evidence type="ECO:0000256" key="6">
    <source>
        <dbReference type="ARBA" id="ARBA00022840"/>
    </source>
</evidence>
<gene>
    <name evidence="16" type="ORF">BMF97_14250</name>
</gene>
<evidence type="ECO:0000256" key="12">
    <source>
        <dbReference type="SAM" id="MobiDB-lite"/>
    </source>
</evidence>
<keyword evidence="4 11" id="KW-0436">Ligase</keyword>
<comment type="catalytic activity">
    <reaction evidence="9">
        <text>tRNA(Gln) + L-glutamine + ATP = L-glutaminyl-tRNA(Gln) + AMP + diphosphate</text>
        <dbReference type="Rhea" id="RHEA:20121"/>
        <dbReference type="Rhea" id="RHEA-COMP:9662"/>
        <dbReference type="Rhea" id="RHEA-COMP:9681"/>
        <dbReference type="ChEBI" id="CHEBI:30616"/>
        <dbReference type="ChEBI" id="CHEBI:33019"/>
        <dbReference type="ChEBI" id="CHEBI:58359"/>
        <dbReference type="ChEBI" id="CHEBI:78442"/>
        <dbReference type="ChEBI" id="CHEBI:78521"/>
        <dbReference type="ChEBI" id="CHEBI:456215"/>
        <dbReference type="EC" id="6.1.1.18"/>
    </reaction>
</comment>
<dbReference type="SUPFAM" id="SSF50715">
    <property type="entry name" value="Ribosomal protein L25-like"/>
    <property type="match status" value="1"/>
</dbReference>
<dbReference type="AlphaFoldDB" id="A0A1V3TXE9"/>
<evidence type="ECO:0000256" key="3">
    <source>
        <dbReference type="ARBA" id="ARBA00022490"/>
    </source>
</evidence>
<dbReference type="InterPro" id="IPR049437">
    <property type="entry name" value="tRNA-synt_1c_C2"/>
</dbReference>
<dbReference type="InterPro" id="IPR004514">
    <property type="entry name" value="Gln-tRNA-synth"/>
</dbReference>
<dbReference type="InterPro" id="IPR050132">
    <property type="entry name" value="Gln/Glu-tRNA_Ligase"/>
</dbReference>
<evidence type="ECO:0000259" key="13">
    <source>
        <dbReference type="Pfam" id="PF00749"/>
    </source>
</evidence>
<evidence type="ECO:0000256" key="5">
    <source>
        <dbReference type="ARBA" id="ARBA00022741"/>
    </source>
</evidence>
<dbReference type="PANTHER" id="PTHR43097:SF5">
    <property type="entry name" value="GLUTAMATE--TRNA LIGASE"/>
    <property type="match status" value="1"/>
</dbReference>
<evidence type="ECO:0000313" key="17">
    <source>
        <dbReference type="Proteomes" id="UP000188947"/>
    </source>
</evidence>
<dbReference type="GO" id="GO:0005829">
    <property type="term" value="C:cytosol"/>
    <property type="evidence" value="ECO:0007669"/>
    <property type="project" value="TreeGrafter"/>
</dbReference>
<dbReference type="Gene3D" id="2.40.240.10">
    <property type="entry name" value="Ribosomal Protein L25, Chain P"/>
    <property type="match status" value="2"/>
</dbReference>
<dbReference type="Pfam" id="PF00749">
    <property type="entry name" value="tRNA-synt_1c"/>
    <property type="match status" value="1"/>
</dbReference>
<keyword evidence="6 11" id="KW-0067">ATP-binding</keyword>
<dbReference type="InterPro" id="IPR020058">
    <property type="entry name" value="Glu/Gln-tRNA-synth_Ib_cat-dom"/>
</dbReference>
<evidence type="ECO:0000259" key="15">
    <source>
        <dbReference type="Pfam" id="PF20974"/>
    </source>
</evidence>
<dbReference type="NCBIfam" id="NF011291">
    <property type="entry name" value="PRK14703.1"/>
    <property type="match status" value="1"/>
</dbReference>
<dbReference type="InterPro" id="IPR000924">
    <property type="entry name" value="Glu/Gln-tRNA-synth"/>
</dbReference>
<dbReference type="InterPro" id="IPR011035">
    <property type="entry name" value="Ribosomal_bL25/Gln-tRNA_synth"/>
</dbReference>
<dbReference type="InterPro" id="IPR014729">
    <property type="entry name" value="Rossmann-like_a/b/a_fold"/>
</dbReference>
<reference evidence="16 17" key="1">
    <citation type="submission" date="2016-11" db="EMBL/GenBank/DDBJ databases">
        <title>Genome sequence and comparative genomic analysis of clinical strain Elizabethkingia meningoseptica 61421 PRCM.</title>
        <authorList>
            <person name="Wang M."/>
            <person name="Hu S."/>
            <person name="Cao L."/>
            <person name="Jiang T."/>
            <person name="Zhou Y."/>
            <person name="Ming D."/>
        </authorList>
    </citation>
    <scope>NUCLEOTIDE SEQUENCE [LARGE SCALE GENOMIC DNA]</scope>
    <source>
        <strain evidence="16 17">61421 PRCM</strain>
    </source>
</reference>
<dbReference type="OrthoDB" id="9801560at2"/>
<feature type="domain" description="tRNA synthetases class I (E and Q) anti-codon binding" evidence="15">
    <location>
        <begin position="460"/>
        <end position="534"/>
    </location>
</feature>
<dbReference type="InterPro" id="IPR020059">
    <property type="entry name" value="Glu/Gln-tRNA-synth_Ib_codon-bd"/>
</dbReference>
<evidence type="ECO:0000313" key="16">
    <source>
        <dbReference type="EMBL" id="OOH93850.1"/>
    </source>
</evidence>
<dbReference type="EC" id="6.1.1.18" evidence="2 10"/>
<dbReference type="GO" id="GO:0004819">
    <property type="term" value="F:glutamine-tRNA ligase activity"/>
    <property type="evidence" value="ECO:0007669"/>
    <property type="project" value="UniProtKB-UniRule"/>
</dbReference>
<keyword evidence="8 11" id="KW-0030">Aminoacyl-tRNA synthetase</keyword>
<dbReference type="PROSITE" id="PS00178">
    <property type="entry name" value="AA_TRNA_LIGASE_I"/>
    <property type="match status" value="1"/>
</dbReference>
<evidence type="ECO:0000256" key="1">
    <source>
        <dbReference type="ARBA" id="ARBA00005594"/>
    </source>
</evidence>
<evidence type="ECO:0000256" key="7">
    <source>
        <dbReference type="ARBA" id="ARBA00022917"/>
    </source>
</evidence>
<dbReference type="GO" id="GO:0006425">
    <property type="term" value="P:glutaminyl-tRNA aminoacylation"/>
    <property type="evidence" value="ECO:0007669"/>
    <property type="project" value="UniProtKB-UniRule"/>
</dbReference>
<protein>
    <recommendedName>
        <fullName evidence="2 10">Glutamine--tRNA ligase</fullName>
        <ecNumber evidence="2 10">6.1.1.18</ecNumber>
    </recommendedName>
</protein>
<sequence length="556" mass="64915">MEEEKKSLNFIEQIIEEDLANGLGKDKIRFRFPPEPNGYLHIGHTKAICINFGLGEKYNAPVNLRFDDTNPEKEEQEFVDSIKKDVEWLGFKWDKELYASDYFQQLYDWAVQLIKEGKAYVDEQPSEVITEQRKNPAEPGVESPYRNRPVEESLDLFEKMKNGEFESGSMSLRAKIDMVSPNMNMRDPVMYRILNKPHHRTGTTWKIYPMYDWAHGESDYLEQVSHSLCSLEFENHRPLYNWYLEQVRDENKVAPKQREFARMNVTYMITSKRKLQKLIAENVVTGWDDPRMPTVSGLRRKGYTAEAIRNFIERIGVAKRENLIDIQLLEFFVREDLNKKAKRVMAVVDPVKLVIENYPEGQEEWVETENNPEDENAGTREIPFSRELYIEREDFKEEANNKFFRLKLGGEVRLKSAYIIKAERVEKDENGEITTIYATYDDKSKSGSGTEESLRKVKGTLHWVSAPHAIPVEARMYERLFTVEQPDAEKDADFLQYINPESLKTAHGFAEPSLKDVEIGAPLQFQRIGYFTKDQDSSDEKLVFNRTVTLKDSYKP</sequence>
<dbReference type="Gene3D" id="3.40.50.620">
    <property type="entry name" value="HUPs"/>
    <property type="match status" value="1"/>
</dbReference>
<comment type="caution">
    <text evidence="16">The sequence shown here is derived from an EMBL/GenBank/DDBJ whole genome shotgun (WGS) entry which is preliminary data.</text>
</comment>
<evidence type="ECO:0000256" key="11">
    <source>
        <dbReference type="RuleBase" id="RU363037"/>
    </source>
</evidence>
<dbReference type="FunFam" id="1.10.1160.10:FF:000001">
    <property type="entry name" value="Glutamine--tRNA ligase"/>
    <property type="match status" value="1"/>
</dbReference>
<evidence type="ECO:0000256" key="8">
    <source>
        <dbReference type="ARBA" id="ARBA00023146"/>
    </source>
</evidence>
<dbReference type="eggNOG" id="COG0008">
    <property type="taxonomic scope" value="Bacteria"/>
</dbReference>
<feature type="domain" description="Glutamyl/glutaminyl-tRNA synthetase class Ib catalytic" evidence="13">
    <location>
        <begin position="27"/>
        <end position="338"/>
    </location>
</feature>
<feature type="region of interest" description="Disordered" evidence="12">
    <location>
        <begin position="126"/>
        <end position="145"/>
    </location>
</feature>
<dbReference type="Proteomes" id="UP000188947">
    <property type="component" value="Unassembled WGS sequence"/>
</dbReference>
<dbReference type="FunFam" id="3.40.50.620:FF:000037">
    <property type="entry name" value="Glutamine--tRNA ligase cytoplasmic"/>
    <property type="match status" value="1"/>
</dbReference>
<proteinExistence type="inferred from homology"/>
<evidence type="ECO:0000256" key="2">
    <source>
        <dbReference type="ARBA" id="ARBA00012836"/>
    </source>
</evidence>
<dbReference type="EMBL" id="MPOG01000016">
    <property type="protein sequence ID" value="OOH93850.1"/>
    <property type="molecule type" value="Genomic_DNA"/>
</dbReference>
<dbReference type="Pfam" id="PF20974">
    <property type="entry name" value="tRNA-synt_1c_C2"/>
    <property type="match status" value="1"/>
</dbReference>